<dbReference type="PROSITE" id="PS51257">
    <property type="entry name" value="PROKAR_LIPOPROTEIN"/>
    <property type="match status" value="1"/>
</dbReference>
<evidence type="ECO:0000259" key="2">
    <source>
        <dbReference type="Pfam" id="PF01551"/>
    </source>
</evidence>
<feature type="signal peptide" evidence="1">
    <location>
        <begin position="1"/>
        <end position="20"/>
    </location>
</feature>
<dbReference type="InterPro" id="IPR016047">
    <property type="entry name" value="M23ase_b-sheet_dom"/>
</dbReference>
<dbReference type="EMBL" id="JAYGJQ010000003">
    <property type="protein sequence ID" value="MEA9358588.1"/>
    <property type="molecule type" value="Genomic_DNA"/>
</dbReference>
<dbReference type="CDD" id="cd12797">
    <property type="entry name" value="M23_peptidase"/>
    <property type="match status" value="1"/>
</dbReference>
<dbReference type="Pfam" id="PF01551">
    <property type="entry name" value="Peptidase_M23"/>
    <property type="match status" value="1"/>
</dbReference>
<keyword evidence="1" id="KW-0732">Signal</keyword>
<evidence type="ECO:0000313" key="3">
    <source>
        <dbReference type="EMBL" id="MEA9358588.1"/>
    </source>
</evidence>
<keyword evidence="4" id="KW-1185">Reference proteome</keyword>
<dbReference type="RefSeq" id="WP_323579065.1">
    <property type="nucleotide sequence ID" value="NZ_JAYGJQ010000003.1"/>
</dbReference>
<proteinExistence type="predicted"/>
<evidence type="ECO:0000256" key="1">
    <source>
        <dbReference type="SAM" id="SignalP"/>
    </source>
</evidence>
<dbReference type="PANTHER" id="PTHR21666">
    <property type="entry name" value="PEPTIDASE-RELATED"/>
    <property type="match status" value="1"/>
</dbReference>
<feature type="domain" description="M23ase beta-sheet core" evidence="2">
    <location>
        <begin position="114"/>
        <end position="209"/>
    </location>
</feature>
<gene>
    <name evidence="3" type="ORF">SHI21_20290</name>
</gene>
<comment type="caution">
    <text evidence="3">The sequence shown here is derived from an EMBL/GenBank/DDBJ whole genome shotgun (WGS) entry which is preliminary data.</text>
</comment>
<name>A0ABU5VZT8_9BACT</name>
<protein>
    <submittedName>
        <fullName evidence="3">Peptidoglycan DD-metalloendopeptidase family protein</fullName>
    </submittedName>
</protein>
<evidence type="ECO:0000313" key="4">
    <source>
        <dbReference type="Proteomes" id="UP001302274"/>
    </source>
</evidence>
<feature type="chain" id="PRO_5046472753" evidence="1">
    <location>
        <begin position="21"/>
        <end position="216"/>
    </location>
</feature>
<dbReference type="Proteomes" id="UP001302274">
    <property type="component" value="Unassembled WGS sequence"/>
</dbReference>
<organism evidence="3 4">
    <name type="scientific">Bacteriovorax antarcticus</name>
    <dbReference type="NCBI Taxonomy" id="3088717"/>
    <lineage>
        <taxon>Bacteria</taxon>
        <taxon>Pseudomonadati</taxon>
        <taxon>Bdellovibrionota</taxon>
        <taxon>Bacteriovoracia</taxon>
        <taxon>Bacteriovoracales</taxon>
        <taxon>Bacteriovoracaceae</taxon>
        <taxon>Bacteriovorax</taxon>
    </lineage>
</organism>
<dbReference type="SUPFAM" id="SSF51261">
    <property type="entry name" value="Duplicated hybrid motif"/>
    <property type="match status" value="1"/>
</dbReference>
<dbReference type="PANTHER" id="PTHR21666:SF270">
    <property type="entry name" value="MUREIN HYDROLASE ACTIVATOR ENVC"/>
    <property type="match status" value="1"/>
</dbReference>
<sequence length="216" mass="23614">MTITKNALLFLSLIFTFACASVQSGHYVMVKETDTVETLAKEFNVPKEKIQAANPAKPIKSGEWVFIPLKRGVMGDSDVQPFDPNHLLSSGEFLWPVPSSNRITSGFKMRWGRKHEGVDIGGRIGSHIVAAADGVVVYSGDEIGGYGNITVIAHKNGYFSVYAHAKSNFTTQGQRVYRGQVIAQIGMTGRSYGPHLHFEVRKNGQAIDPTDFLAAN</sequence>
<dbReference type="Gene3D" id="2.70.70.10">
    <property type="entry name" value="Glucose Permease (Domain IIA)"/>
    <property type="match status" value="1"/>
</dbReference>
<reference evidence="3 4" key="1">
    <citation type="submission" date="2023-11" db="EMBL/GenBank/DDBJ databases">
        <title>A Novel Polar Bacteriovorax (B. antarcticus) Isolated from the Biocrust in Antarctica.</title>
        <authorList>
            <person name="Mun W."/>
            <person name="Choi S.Y."/>
            <person name="Mitchell R.J."/>
        </authorList>
    </citation>
    <scope>NUCLEOTIDE SEQUENCE [LARGE SCALE GENOMIC DNA]</scope>
    <source>
        <strain evidence="3 4">PP10</strain>
    </source>
</reference>
<dbReference type="InterPro" id="IPR011055">
    <property type="entry name" value="Dup_hybrid_motif"/>
</dbReference>
<accession>A0ABU5VZT8</accession>
<dbReference type="InterPro" id="IPR050570">
    <property type="entry name" value="Cell_wall_metabolism_enzyme"/>
</dbReference>